<dbReference type="GO" id="GO:0012506">
    <property type="term" value="C:vesicle membrane"/>
    <property type="evidence" value="ECO:0007669"/>
    <property type="project" value="TreeGrafter"/>
</dbReference>
<keyword evidence="4" id="KW-0111">Calcium/phospholipid-binding</keyword>
<feature type="compositionally biased region" description="Pro residues" evidence="5">
    <location>
        <begin position="52"/>
        <end position="66"/>
    </location>
</feature>
<dbReference type="InterPro" id="IPR018502">
    <property type="entry name" value="Annexin_repeat"/>
</dbReference>
<evidence type="ECO:0000256" key="5">
    <source>
        <dbReference type="SAM" id="MobiDB-lite"/>
    </source>
</evidence>
<dbReference type="EMBL" id="MCFA01000013">
    <property type="protein sequence ID" value="ORY17275.1"/>
    <property type="molecule type" value="Genomic_DNA"/>
</dbReference>
<dbReference type="PANTHER" id="PTHR10502:SF102">
    <property type="entry name" value="ANNEXIN B11"/>
    <property type="match status" value="1"/>
</dbReference>
<accession>A0A1Y2A5G6</accession>
<comment type="caution">
    <text evidence="6">The sequence shown here is derived from an EMBL/GenBank/DDBJ whole genome shotgun (WGS) entry which is preliminary data.</text>
</comment>
<dbReference type="PRINTS" id="PR00196">
    <property type="entry name" value="ANNEXIN"/>
</dbReference>
<dbReference type="PRINTS" id="PR01813">
    <property type="entry name" value="ANNEXINFUNGI"/>
</dbReference>
<evidence type="ECO:0000313" key="6">
    <source>
        <dbReference type="EMBL" id="ORY17275.1"/>
    </source>
</evidence>
<comment type="domain">
    <text evidence="4">A pair of annexin repeats may form one binding site for calcium and phospholipid.</text>
</comment>
<feature type="compositionally biased region" description="Low complexity" evidence="5">
    <location>
        <begin position="1"/>
        <end position="27"/>
    </location>
</feature>
<dbReference type="GO" id="GO:0005886">
    <property type="term" value="C:plasma membrane"/>
    <property type="evidence" value="ECO:0007669"/>
    <property type="project" value="TreeGrafter"/>
</dbReference>
<dbReference type="PROSITE" id="PS00223">
    <property type="entry name" value="ANNEXIN_1"/>
    <property type="match status" value="1"/>
</dbReference>
<sequence length="437" mass="48199">MQNQQYPPQGYPPQHGYAPPAQQSYGAPPQPGQYGAPPPQQYGQYPPQGYGAPPPQQGYGAPPPGPYGAQPPQQQYGAPPPQQQYGAPPPQQPYGAPPPGPYGAPQQPPYGAPQGQPTPPSIGYIPNQTAPMDVSRDVEGLHKAMKGFGTNERELIRILSKQDPIQINTIRTQFNQRFMKDLIKELEKETSGYFEKGLVAIARGPLTGDAYALYESMKGLGTKESVLNDVLCCRSNADINAIKAEYHHLFKKPLESDVRGDLSAGTEQLFVMILAARRNEESAPVIPQQIEQDVTELSKAIGSMIGKDSANTCQMLTSRSDAQLRAITQSYQTRFQKSLASVIKSKFSGHMEDALLLILARANNRALSDAEQLEDSMAGLGTKDELLVQRVVRAHWNRQHMQTVRTEYQKRYKRDLVGRIKGETRGDYEKLMVACVE</sequence>
<gene>
    <name evidence="6" type="ORF">BCR34DRAFT_51339</name>
</gene>
<keyword evidence="4" id="KW-0106">Calcium</keyword>
<feature type="compositionally biased region" description="Pro residues" evidence="5">
    <location>
        <begin position="78"/>
        <end position="120"/>
    </location>
</feature>
<evidence type="ECO:0000313" key="7">
    <source>
        <dbReference type="Proteomes" id="UP000193144"/>
    </source>
</evidence>
<dbReference type="PROSITE" id="PS51897">
    <property type="entry name" value="ANNEXIN_2"/>
    <property type="match status" value="4"/>
</dbReference>
<organism evidence="6 7">
    <name type="scientific">Clohesyomyces aquaticus</name>
    <dbReference type="NCBI Taxonomy" id="1231657"/>
    <lineage>
        <taxon>Eukaryota</taxon>
        <taxon>Fungi</taxon>
        <taxon>Dikarya</taxon>
        <taxon>Ascomycota</taxon>
        <taxon>Pezizomycotina</taxon>
        <taxon>Dothideomycetes</taxon>
        <taxon>Pleosporomycetidae</taxon>
        <taxon>Pleosporales</taxon>
        <taxon>Lindgomycetaceae</taxon>
        <taxon>Clohesyomyces</taxon>
    </lineage>
</organism>
<feature type="compositionally biased region" description="Low complexity" evidence="5">
    <location>
        <begin position="67"/>
        <end position="77"/>
    </location>
</feature>
<dbReference type="Pfam" id="PF00191">
    <property type="entry name" value="Annexin"/>
    <property type="match status" value="4"/>
</dbReference>
<dbReference type="GO" id="GO:0005509">
    <property type="term" value="F:calcium ion binding"/>
    <property type="evidence" value="ECO:0007669"/>
    <property type="project" value="InterPro"/>
</dbReference>
<protein>
    <recommendedName>
        <fullName evidence="4">Annexin</fullName>
    </recommendedName>
</protein>
<dbReference type="PANTHER" id="PTHR10502">
    <property type="entry name" value="ANNEXIN"/>
    <property type="match status" value="1"/>
</dbReference>
<dbReference type="SMART" id="SM00335">
    <property type="entry name" value="ANX"/>
    <property type="match status" value="4"/>
</dbReference>
<dbReference type="SUPFAM" id="SSF47874">
    <property type="entry name" value="Annexin"/>
    <property type="match status" value="1"/>
</dbReference>
<reference evidence="6 7" key="1">
    <citation type="submission" date="2016-07" db="EMBL/GenBank/DDBJ databases">
        <title>Pervasive Adenine N6-methylation of Active Genes in Fungi.</title>
        <authorList>
            <consortium name="DOE Joint Genome Institute"/>
            <person name="Mondo S.J."/>
            <person name="Dannebaum R.O."/>
            <person name="Kuo R.C."/>
            <person name="Labutti K."/>
            <person name="Haridas S."/>
            <person name="Kuo A."/>
            <person name="Salamov A."/>
            <person name="Ahrendt S.R."/>
            <person name="Lipzen A."/>
            <person name="Sullivan W."/>
            <person name="Andreopoulos W.B."/>
            <person name="Clum A."/>
            <person name="Lindquist E."/>
            <person name="Daum C."/>
            <person name="Ramamoorthy G.K."/>
            <person name="Gryganskyi A."/>
            <person name="Culley D."/>
            <person name="Magnuson J.K."/>
            <person name="James T.Y."/>
            <person name="O'Malley M.A."/>
            <person name="Stajich J.E."/>
            <person name="Spatafora J.W."/>
            <person name="Visel A."/>
            <person name="Grigoriev I.V."/>
        </authorList>
    </citation>
    <scope>NUCLEOTIDE SEQUENCE [LARGE SCALE GENOMIC DNA]</scope>
    <source>
        <strain evidence="6 7">CBS 115471</strain>
    </source>
</reference>
<comment type="similarity">
    <text evidence="1 4">Belongs to the annexin family.</text>
</comment>
<dbReference type="GO" id="GO:0005737">
    <property type="term" value="C:cytoplasm"/>
    <property type="evidence" value="ECO:0007669"/>
    <property type="project" value="TreeGrafter"/>
</dbReference>
<dbReference type="InterPro" id="IPR037104">
    <property type="entry name" value="Annexin_sf"/>
</dbReference>
<feature type="compositionally biased region" description="Pro residues" evidence="5">
    <location>
        <begin position="28"/>
        <end position="40"/>
    </location>
</feature>
<dbReference type="Proteomes" id="UP000193144">
    <property type="component" value="Unassembled WGS sequence"/>
</dbReference>
<evidence type="ECO:0000256" key="1">
    <source>
        <dbReference type="ARBA" id="ARBA00007831"/>
    </source>
</evidence>
<evidence type="ECO:0000256" key="2">
    <source>
        <dbReference type="ARBA" id="ARBA00022737"/>
    </source>
</evidence>
<feature type="region of interest" description="Disordered" evidence="5">
    <location>
        <begin position="1"/>
        <end position="129"/>
    </location>
</feature>
<dbReference type="GO" id="GO:0001786">
    <property type="term" value="F:phosphatidylserine binding"/>
    <property type="evidence" value="ECO:0007669"/>
    <property type="project" value="TreeGrafter"/>
</dbReference>
<keyword evidence="2 4" id="KW-0677">Repeat</keyword>
<evidence type="ECO:0000256" key="4">
    <source>
        <dbReference type="RuleBase" id="RU003540"/>
    </source>
</evidence>
<keyword evidence="7" id="KW-1185">Reference proteome</keyword>
<dbReference type="GO" id="GO:0005634">
    <property type="term" value="C:nucleus"/>
    <property type="evidence" value="ECO:0007669"/>
    <property type="project" value="TreeGrafter"/>
</dbReference>
<dbReference type="FunFam" id="1.10.220.10:FF:000005">
    <property type="entry name" value="Annexin"/>
    <property type="match status" value="1"/>
</dbReference>
<dbReference type="STRING" id="1231657.A0A1Y2A5G6"/>
<keyword evidence="3 4" id="KW-0041">Annexin</keyword>
<name>A0A1Y2A5G6_9PLEO</name>
<dbReference type="GO" id="GO:0005544">
    <property type="term" value="F:calcium-dependent phospholipid binding"/>
    <property type="evidence" value="ECO:0007669"/>
    <property type="project" value="UniProtKB-KW"/>
</dbReference>
<dbReference type="OrthoDB" id="37886at2759"/>
<dbReference type="Gene3D" id="1.10.220.10">
    <property type="entry name" value="Annexin"/>
    <property type="match status" value="4"/>
</dbReference>
<dbReference type="AlphaFoldDB" id="A0A1Y2A5G6"/>
<dbReference type="InterPro" id="IPR018252">
    <property type="entry name" value="Annexin_repeat_CS"/>
</dbReference>
<evidence type="ECO:0000256" key="3">
    <source>
        <dbReference type="ARBA" id="ARBA00023216"/>
    </source>
</evidence>
<feature type="compositionally biased region" description="Low complexity" evidence="5">
    <location>
        <begin position="41"/>
        <end position="51"/>
    </location>
</feature>
<proteinExistence type="inferred from homology"/>
<dbReference type="InterPro" id="IPR009117">
    <property type="entry name" value="ANX14"/>
</dbReference>
<dbReference type="InterPro" id="IPR001464">
    <property type="entry name" value="Annexin"/>
</dbReference>